<accession>A0A3M9XGR7</accession>
<dbReference type="EMBL" id="QKOD01000001">
    <property type="protein sequence ID" value="RNJ46986.1"/>
    <property type="molecule type" value="Genomic_DNA"/>
</dbReference>
<organism evidence="1 2">
    <name type="scientific">Mesorhizobium japonicum</name>
    <dbReference type="NCBI Taxonomy" id="2066070"/>
    <lineage>
        <taxon>Bacteria</taxon>
        <taxon>Pseudomonadati</taxon>
        <taxon>Pseudomonadota</taxon>
        <taxon>Alphaproteobacteria</taxon>
        <taxon>Hyphomicrobiales</taxon>
        <taxon>Phyllobacteriaceae</taxon>
        <taxon>Mesorhizobium</taxon>
    </lineage>
</organism>
<dbReference type="RefSeq" id="WP_123167057.1">
    <property type="nucleotide sequence ID" value="NZ_QKOD01000001.1"/>
</dbReference>
<evidence type="ECO:0000313" key="2">
    <source>
        <dbReference type="Proteomes" id="UP000275436"/>
    </source>
</evidence>
<dbReference type="Pfam" id="PF13665">
    <property type="entry name" value="Tox-PAAR-like"/>
    <property type="match status" value="1"/>
</dbReference>
<evidence type="ECO:0000313" key="1">
    <source>
        <dbReference type="EMBL" id="RNJ46986.1"/>
    </source>
</evidence>
<dbReference type="Proteomes" id="UP000275436">
    <property type="component" value="Unassembled WGS sequence"/>
</dbReference>
<dbReference type="AlphaFoldDB" id="A0A3M9XGR7"/>
<protein>
    <submittedName>
        <fullName evidence="1">Uncharacterized protein</fullName>
    </submittedName>
</protein>
<proteinExistence type="predicted"/>
<gene>
    <name evidence="1" type="ORF">DNR46_03735</name>
</gene>
<reference evidence="1 2" key="1">
    <citation type="journal article" date="2018" name="Mol. Plant Microbe Interact.">
        <title>Taxonomically Different Co-Microsymbionts of a Relict Legume, Oxytropis popoviana, Have Complementary Sets of Symbiotic Genes and Together Increase the Efficiency of Plant Nodulation.</title>
        <authorList>
            <person name="Safronova V."/>
            <person name="Belimov A."/>
            <person name="Sazanova A."/>
            <person name="Chirak E."/>
            <person name="Verkhozina A."/>
            <person name="Kuznetsova I."/>
            <person name="Andronov E."/>
            <person name="Puhalsky J."/>
            <person name="Tikhonovich I."/>
        </authorList>
    </citation>
    <scope>NUCLEOTIDE SEQUENCE [LARGE SCALE GENOMIC DNA]</scope>
    <source>
        <strain evidence="1 2">Opo-235</strain>
    </source>
</reference>
<comment type="caution">
    <text evidence="1">The sequence shown here is derived from an EMBL/GenBank/DDBJ whole genome shotgun (WGS) entry which is preliminary data.</text>
</comment>
<name>A0A3M9XGR7_9HYPH</name>
<sequence length="129" mass="13163">MVSVGVNPPKTPVTEGSLDMAPADVPNVCKMPGPPAPFVPVPLPNFGRSADRLSDATSTVKIEGKKIAIKGSYYMSAPSPDVASQGTGGGVVSSTTQGKTEFVAPGSMDVKAEGKNIQLLSDQMTNNGS</sequence>